<keyword evidence="2" id="KW-0808">Transferase</keyword>
<feature type="domain" description="Protein kinase" evidence="9">
    <location>
        <begin position="23"/>
        <end position="293"/>
    </location>
</feature>
<evidence type="ECO:0000256" key="5">
    <source>
        <dbReference type="ARBA" id="ARBA00022840"/>
    </source>
</evidence>
<dbReference type="PROSITE" id="PS00107">
    <property type="entry name" value="PROTEIN_KINASE_ATP"/>
    <property type="match status" value="1"/>
</dbReference>
<dbReference type="InterPro" id="IPR011009">
    <property type="entry name" value="Kinase-like_dom_sf"/>
</dbReference>
<dbReference type="EMBL" id="CAUYUJ010020620">
    <property type="protein sequence ID" value="CAK0899540.1"/>
    <property type="molecule type" value="Genomic_DNA"/>
</dbReference>
<evidence type="ECO:0000256" key="4">
    <source>
        <dbReference type="ARBA" id="ARBA00022777"/>
    </source>
</evidence>
<keyword evidence="4" id="KW-0418">Kinase</keyword>
<feature type="non-terminal residue" evidence="10">
    <location>
        <position position="1"/>
    </location>
</feature>
<dbReference type="PROSITE" id="PS50011">
    <property type="entry name" value="PROTEIN_KINASE_DOM"/>
    <property type="match status" value="1"/>
</dbReference>
<keyword evidence="1 7" id="KW-0723">Serine/threonine-protein kinase</keyword>
<evidence type="ECO:0000256" key="8">
    <source>
        <dbReference type="SAM" id="MobiDB-lite"/>
    </source>
</evidence>
<gene>
    <name evidence="10" type="ORF">PCOR1329_LOCUS77026</name>
</gene>
<feature type="binding site" evidence="6">
    <location>
        <position position="52"/>
    </location>
    <ligand>
        <name>ATP</name>
        <dbReference type="ChEBI" id="CHEBI:30616"/>
    </ligand>
</feature>
<dbReference type="SMART" id="SM00220">
    <property type="entry name" value="S_TKc"/>
    <property type="match status" value="1"/>
</dbReference>
<evidence type="ECO:0000256" key="7">
    <source>
        <dbReference type="RuleBase" id="RU000304"/>
    </source>
</evidence>
<evidence type="ECO:0000256" key="3">
    <source>
        <dbReference type="ARBA" id="ARBA00022741"/>
    </source>
</evidence>
<evidence type="ECO:0000313" key="11">
    <source>
        <dbReference type="Proteomes" id="UP001189429"/>
    </source>
</evidence>
<evidence type="ECO:0000313" key="10">
    <source>
        <dbReference type="EMBL" id="CAK0899540.1"/>
    </source>
</evidence>
<sequence length="349" mass="37189">SGLRTGEAACCDMPETFGGFVRDSERGELGRGAFAVVYACERKSDSAKFAAKALDLRQLRLFVDPAREVKKLRREATVLQQLPPHPNLVKFVDVIQEGHWLIFLLELVEGGNLYKALVSRPTGRDGRSKLREPEACHVFRQLVDGLNVLHSLNVVHRDLKLENVLVVQKRAVGRDLLLDVKIADFGLSKSVGEGVSEARSTVGSPRYMAPEVIAKGPHDRPADLWSLGILAHVMLDGRFPCTGASAKAPQKAVDAAIGRLPVSPAARDAVLRLLRREPAERLTAPQLCSHPWLSGGGRASAAAAEGEGAAAAPFAAVAVASREGRPRPRGPGGGADGGAKRLRAASAGP</sequence>
<accession>A0ABN9XN69</accession>
<dbReference type="PROSITE" id="PS00108">
    <property type="entry name" value="PROTEIN_KINASE_ST"/>
    <property type="match status" value="1"/>
</dbReference>
<feature type="non-terminal residue" evidence="10">
    <location>
        <position position="349"/>
    </location>
</feature>
<feature type="region of interest" description="Disordered" evidence="8">
    <location>
        <begin position="319"/>
        <end position="349"/>
    </location>
</feature>
<dbReference type="InterPro" id="IPR030616">
    <property type="entry name" value="Aur-like"/>
</dbReference>
<dbReference type="InterPro" id="IPR000719">
    <property type="entry name" value="Prot_kinase_dom"/>
</dbReference>
<evidence type="ECO:0000259" key="9">
    <source>
        <dbReference type="PROSITE" id="PS50011"/>
    </source>
</evidence>
<comment type="caution">
    <text evidence="10">The sequence shown here is derived from an EMBL/GenBank/DDBJ whole genome shotgun (WGS) entry which is preliminary data.</text>
</comment>
<evidence type="ECO:0000256" key="2">
    <source>
        <dbReference type="ARBA" id="ARBA00022679"/>
    </source>
</evidence>
<dbReference type="Pfam" id="PF00069">
    <property type="entry name" value="Pkinase"/>
    <property type="match status" value="1"/>
</dbReference>
<dbReference type="SUPFAM" id="SSF56112">
    <property type="entry name" value="Protein kinase-like (PK-like)"/>
    <property type="match status" value="1"/>
</dbReference>
<keyword evidence="3 6" id="KW-0547">Nucleotide-binding</keyword>
<organism evidence="10 11">
    <name type="scientific">Prorocentrum cordatum</name>
    <dbReference type="NCBI Taxonomy" id="2364126"/>
    <lineage>
        <taxon>Eukaryota</taxon>
        <taxon>Sar</taxon>
        <taxon>Alveolata</taxon>
        <taxon>Dinophyceae</taxon>
        <taxon>Prorocentrales</taxon>
        <taxon>Prorocentraceae</taxon>
        <taxon>Prorocentrum</taxon>
    </lineage>
</organism>
<dbReference type="Gene3D" id="1.10.510.10">
    <property type="entry name" value="Transferase(Phosphotransferase) domain 1"/>
    <property type="match status" value="1"/>
</dbReference>
<keyword evidence="5 6" id="KW-0067">ATP-binding</keyword>
<evidence type="ECO:0000256" key="1">
    <source>
        <dbReference type="ARBA" id="ARBA00022527"/>
    </source>
</evidence>
<dbReference type="PANTHER" id="PTHR24350">
    <property type="entry name" value="SERINE/THREONINE-PROTEIN KINASE IAL-RELATED"/>
    <property type="match status" value="1"/>
</dbReference>
<protein>
    <recommendedName>
        <fullName evidence="9">Protein kinase domain-containing protein</fullName>
    </recommendedName>
</protein>
<dbReference type="InterPro" id="IPR008271">
    <property type="entry name" value="Ser/Thr_kinase_AS"/>
</dbReference>
<comment type="similarity">
    <text evidence="7">Belongs to the protein kinase superfamily.</text>
</comment>
<dbReference type="Proteomes" id="UP001189429">
    <property type="component" value="Unassembled WGS sequence"/>
</dbReference>
<keyword evidence="11" id="KW-1185">Reference proteome</keyword>
<evidence type="ECO:0000256" key="6">
    <source>
        <dbReference type="PROSITE-ProRule" id="PRU10141"/>
    </source>
</evidence>
<name>A0ABN9XN69_9DINO</name>
<dbReference type="InterPro" id="IPR017441">
    <property type="entry name" value="Protein_kinase_ATP_BS"/>
</dbReference>
<proteinExistence type="inferred from homology"/>
<reference evidence="10" key="1">
    <citation type="submission" date="2023-10" db="EMBL/GenBank/DDBJ databases">
        <authorList>
            <person name="Chen Y."/>
            <person name="Shah S."/>
            <person name="Dougan E. K."/>
            <person name="Thang M."/>
            <person name="Chan C."/>
        </authorList>
    </citation>
    <scope>NUCLEOTIDE SEQUENCE [LARGE SCALE GENOMIC DNA]</scope>
</reference>